<evidence type="ECO:0000313" key="2">
    <source>
        <dbReference type="Proteomes" id="UP000821845"/>
    </source>
</evidence>
<protein>
    <submittedName>
        <fullName evidence="1">Uncharacterized protein</fullName>
    </submittedName>
</protein>
<dbReference type="Proteomes" id="UP000821845">
    <property type="component" value="Chromosome 5"/>
</dbReference>
<evidence type="ECO:0000313" key="1">
    <source>
        <dbReference type="EMBL" id="KAH6931395.1"/>
    </source>
</evidence>
<accession>A0ACB7S9V2</accession>
<proteinExistence type="predicted"/>
<comment type="caution">
    <text evidence="1">The sequence shown here is derived from an EMBL/GenBank/DDBJ whole genome shotgun (WGS) entry which is preliminary data.</text>
</comment>
<gene>
    <name evidence="1" type="ORF">HPB50_024257</name>
</gene>
<name>A0ACB7S9V2_HYAAI</name>
<reference evidence="1" key="1">
    <citation type="submission" date="2020-05" db="EMBL/GenBank/DDBJ databases">
        <title>Large-scale comparative analyses of tick genomes elucidate their genetic diversity and vector capacities.</title>
        <authorList>
            <person name="Jia N."/>
            <person name="Wang J."/>
            <person name="Shi W."/>
            <person name="Du L."/>
            <person name="Sun Y."/>
            <person name="Zhan W."/>
            <person name="Jiang J."/>
            <person name="Wang Q."/>
            <person name="Zhang B."/>
            <person name="Ji P."/>
            <person name="Sakyi L.B."/>
            <person name="Cui X."/>
            <person name="Yuan T."/>
            <person name="Jiang B."/>
            <person name="Yang W."/>
            <person name="Lam T.T.-Y."/>
            <person name="Chang Q."/>
            <person name="Ding S."/>
            <person name="Wang X."/>
            <person name="Zhu J."/>
            <person name="Ruan X."/>
            <person name="Zhao L."/>
            <person name="Wei J."/>
            <person name="Que T."/>
            <person name="Du C."/>
            <person name="Cheng J."/>
            <person name="Dai P."/>
            <person name="Han X."/>
            <person name="Huang E."/>
            <person name="Gao Y."/>
            <person name="Liu J."/>
            <person name="Shao H."/>
            <person name="Ye R."/>
            <person name="Li L."/>
            <person name="Wei W."/>
            <person name="Wang X."/>
            <person name="Wang C."/>
            <person name="Yang T."/>
            <person name="Huo Q."/>
            <person name="Li W."/>
            <person name="Guo W."/>
            <person name="Chen H."/>
            <person name="Zhou L."/>
            <person name="Ni X."/>
            <person name="Tian J."/>
            <person name="Zhou Y."/>
            <person name="Sheng Y."/>
            <person name="Liu T."/>
            <person name="Pan Y."/>
            <person name="Xia L."/>
            <person name="Li J."/>
            <person name="Zhao F."/>
            <person name="Cao W."/>
        </authorList>
    </citation>
    <scope>NUCLEOTIDE SEQUENCE</scope>
    <source>
        <strain evidence="1">Hyas-2018</strain>
    </source>
</reference>
<organism evidence="1 2">
    <name type="scientific">Hyalomma asiaticum</name>
    <name type="common">Tick</name>
    <dbReference type="NCBI Taxonomy" id="266040"/>
    <lineage>
        <taxon>Eukaryota</taxon>
        <taxon>Metazoa</taxon>
        <taxon>Ecdysozoa</taxon>
        <taxon>Arthropoda</taxon>
        <taxon>Chelicerata</taxon>
        <taxon>Arachnida</taxon>
        <taxon>Acari</taxon>
        <taxon>Parasitiformes</taxon>
        <taxon>Ixodida</taxon>
        <taxon>Ixodoidea</taxon>
        <taxon>Ixodidae</taxon>
        <taxon>Hyalomminae</taxon>
        <taxon>Hyalomma</taxon>
    </lineage>
</organism>
<sequence length="116" mass="12382">MGVRSQKTAPGQASRTLRRMCDDAAEAKQVYRRPCPSRPAITLPAGRERKSALMEVACISMCPGVTSYAGLLCTARERWKAQCAKGLRDLGASATMPPVPAIAPPQLPRPPCQGSC</sequence>
<keyword evidence="2" id="KW-1185">Reference proteome</keyword>
<dbReference type="EMBL" id="CM023485">
    <property type="protein sequence ID" value="KAH6931395.1"/>
    <property type="molecule type" value="Genomic_DNA"/>
</dbReference>